<keyword evidence="4" id="KW-0378">Hydrolase</keyword>
<reference evidence="8" key="1">
    <citation type="submission" date="2021-02" db="EMBL/GenBank/DDBJ databases">
        <authorList>
            <person name="Nowell W R."/>
        </authorList>
    </citation>
    <scope>NUCLEOTIDE SEQUENCE</scope>
</reference>
<evidence type="ECO:0000256" key="4">
    <source>
        <dbReference type="ARBA" id="ARBA00022801"/>
    </source>
</evidence>
<evidence type="ECO:0000256" key="3">
    <source>
        <dbReference type="ARBA" id="ARBA00022723"/>
    </source>
</evidence>
<dbReference type="SUPFAM" id="SSF63411">
    <property type="entry name" value="LuxS/MPP-like metallohydrolase"/>
    <property type="match status" value="2"/>
</dbReference>
<dbReference type="InterPro" id="IPR050626">
    <property type="entry name" value="Peptidase_M16"/>
</dbReference>
<evidence type="ECO:0000313" key="9">
    <source>
        <dbReference type="Proteomes" id="UP000663860"/>
    </source>
</evidence>
<dbReference type="GO" id="GO:0008237">
    <property type="term" value="F:metallopeptidase activity"/>
    <property type="evidence" value="ECO:0007669"/>
    <property type="project" value="UniProtKB-KW"/>
</dbReference>
<dbReference type="PANTHER" id="PTHR43690">
    <property type="entry name" value="NARDILYSIN"/>
    <property type="match status" value="1"/>
</dbReference>
<dbReference type="Gene3D" id="3.30.830.10">
    <property type="entry name" value="Metalloenzyme, LuxS/M16 peptidase-like"/>
    <property type="match status" value="2"/>
</dbReference>
<name>A0A814IMM7_9BILA</name>
<evidence type="ECO:0000256" key="6">
    <source>
        <dbReference type="ARBA" id="ARBA00023049"/>
    </source>
</evidence>
<dbReference type="EMBL" id="CAJNOE010000186">
    <property type="protein sequence ID" value="CAF1025605.1"/>
    <property type="molecule type" value="Genomic_DNA"/>
</dbReference>
<dbReference type="InterPro" id="IPR011765">
    <property type="entry name" value="Pept_M16_N"/>
</dbReference>
<comment type="similarity">
    <text evidence="1">Belongs to the peptidase M16 family.</text>
</comment>
<sequence>MVIKSSLSLANEKETNGDHEHVLITEYLTSTDKKIHDTKIEEHKIIAVSPNDHRWYRLIELRNGLRCMLVTNNLYEDDEENDDEKSDSVNTDDKLTSSDADEAFLQYHTTTVALYIPAGSLLDPLNLQGLTHLTEHLLFSSSSKYPEHNCLDTFISYHGGKIHAYTELEFTVIVIEISSNRIVETLDILIHSLIDPLMSLETIHDQIQIIDEENMIAQIDDHYRATRLLTYLARENHPIKQFSWGNKFSVKELIENTNSTTVLKQFVKDRYCIPEGMNLVMISNESFRIMQQRIERLFCLMKRSFKTLPDYIGLQHPWNTDHFKKFQLDSVSNILLPSLRAIQIPTQENLVKIESYQSIDCATHILIFFEHGVTTIRDYVLLEILAETMQESLEDYLHTVDQNHFTCNITLRDTYGIVSLEIELIFSSEIYNSMDVVDYISKFFIIFKDIIMETTKTEFERFVTMFRNVKQNIDNSLQVCVDRYWTEILLNSFIFDRNNREKEALDTLTINDMQEWYDKHIIASTHRQLIIIICPNDEIKPTKTGIISNNSTSENQRNRYSIRSSFGMSAERLPRFRHHQDSSDETDYEHISLLQSKSESKLHCLTTKHKYNHDLRTIKSEIFHFNKLFNYPNDMMKIEYILKSFESIEINNDKDQNQYRKSLKILYDIDSNQSNKSYVIIHNLKQFKESFRCNTINCLKVLRTSSGCALTVTGGTETGHAGGTYSHSTGYKIDVSLNTCINSYVTNTFTYIGKRGDGADQYRAASGNVYAKEGNHWDITFTATC</sequence>
<dbReference type="Proteomes" id="UP000663860">
    <property type="component" value="Unassembled WGS sequence"/>
</dbReference>
<organism evidence="8 9">
    <name type="scientific">Adineta steineri</name>
    <dbReference type="NCBI Taxonomy" id="433720"/>
    <lineage>
        <taxon>Eukaryota</taxon>
        <taxon>Metazoa</taxon>
        <taxon>Spiralia</taxon>
        <taxon>Gnathifera</taxon>
        <taxon>Rotifera</taxon>
        <taxon>Eurotatoria</taxon>
        <taxon>Bdelloidea</taxon>
        <taxon>Adinetida</taxon>
        <taxon>Adinetidae</taxon>
        <taxon>Adineta</taxon>
    </lineage>
</organism>
<dbReference type="InterPro" id="IPR011249">
    <property type="entry name" value="Metalloenz_LuxS/M16"/>
</dbReference>
<dbReference type="Pfam" id="PF00675">
    <property type="entry name" value="Peptidase_M16"/>
    <property type="match status" value="1"/>
</dbReference>
<keyword evidence="6" id="KW-0482">Metalloprotease</keyword>
<keyword evidence="5" id="KW-0862">Zinc</keyword>
<protein>
    <recommendedName>
        <fullName evidence="7">Peptidase M16 N-terminal domain-containing protein</fullName>
    </recommendedName>
</protein>
<evidence type="ECO:0000256" key="1">
    <source>
        <dbReference type="ARBA" id="ARBA00007261"/>
    </source>
</evidence>
<proteinExistence type="inferred from homology"/>
<keyword evidence="2" id="KW-0645">Protease</keyword>
<dbReference type="GO" id="GO:0006508">
    <property type="term" value="P:proteolysis"/>
    <property type="evidence" value="ECO:0007669"/>
    <property type="project" value="UniProtKB-KW"/>
</dbReference>
<keyword evidence="3" id="KW-0479">Metal-binding</keyword>
<evidence type="ECO:0000313" key="8">
    <source>
        <dbReference type="EMBL" id="CAF1025605.1"/>
    </source>
</evidence>
<feature type="domain" description="Peptidase M16 N-terminal" evidence="7">
    <location>
        <begin position="108"/>
        <end position="223"/>
    </location>
</feature>
<gene>
    <name evidence="8" type="ORF">IZO911_LOCUS18969</name>
</gene>
<dbReference type="PANTHER" id="PTHR43690:SF18">
    <property type="entry name" value="INSULIN-DEGRADING ENZYME-RELATED"/>
    <property type="match status" value="1"/>
</dbReference>
<evidence type="ECO:0000256" key="2">
    <source>
        <dbReference type="ARBA" id="ARBA00022670"/>
    </source>
</evidence>
<evidence type="ECO:0000259" key="7">
    <source>
        <dbReference type="Pfam" id="PF00675"/>
    </source>
</evidence>
<evidence type="ECO:0000256" key="5">
    <source>
        <dbReference type="ARBA" id="ARBA00022833"/>
    </source>
</evidence>
<accession>A0A814IMM7</accession>
<dbReference type="GO" id="GO:0046872">
    <property type="term" value="F:metal ion binding"/>
    <property type="evidence" value="ECO:0007669"/>
    <property type="project" value="UniProtKB-KW"/>
</dbReference>
<dbReference type="AlphaFoldDB" id="A0A814IMM7"/>
<comment type="caution">
    <text evidence="8">The sequence shown here is derived from an EMBL/GenBank/DDBJ whole genome shotgun (WGS) entry which is preliminary data.</text>
</comment>